<feature type="compositionally biased region" description="Basic residues" evidence="1">
    <location>
        <begin position="265"/>
        <end position="274"/>
    </location>
</feature>
<dbReference type="Pfam" id="PF13589">
    <property type="entry name" value="HATPase_c_3"/>
    <property type="match status" value="1"/>
</dbReference>
<dbReference type="EMBL" id="QFFF01000001">
    <property type="protein sequence ID" value="PWG02130.1"/>
    <property type="molecule type" value="Genomic_DNA"/>
</dbReference>
<dbReference type="Gene3D" id="3.30.565.10">
    <property type="entry name" value="Histidine kinase-like ATPase, C-terminal domain"/>
    <property type="match status" value="1"/>
</dbReference>
<comment type="caution">
    <text evidence="2">The sequence shown here is derived from an EMBL/GenBank/DDBJ whole genome shotgun (WGS) entry which is preliminary data.</text>
</comment>
<dbReference type="OrthoDB" id="9816482at2"/>
<feature type="region of interest" description="Disordered" evidence="1">
    <location>
        <begin position="234"/>
        <end position="274"/>
    </location>
</feature>
<dbReference type="Proteomes" id="UP000245916">
    <property type="component" value="Unassembled WGS sequence"/>
</dbReference>
<evidence type="ECO:0000256" key="1">
    <source>
        <dbReference type="SAM" id="MobiDB-lite"/>
    </source>
</evidence>
<sequence>MTTPESFRISTHLKDIIGRDLVTNEFVAIFELVKNSIDAGATKVDIEFDPDESSIAIVDNGRGMTANDIRDKWLFVAYSEKALASTDNYRDKIKPAGQFAGSKGIGRFACDTLGEQLELYSRSSGGKSITKLDVDWTRFEKDSTKEFQTVSVNLGSVSSFPKIYNADSPKDGGTILVIKETRQEWDEDAIRWRWPGPAGVEKGLSRCVFHGRAVGRGSGLGLCGRRRAGLPQPDGHIWVGDDRGAGLRNASRGPPRCGPGGHPAGGRRRNARGS</sequence>
<name>A0A2U2J1B6_9SPHN</name>
<proteinExistence type="predicted"/>
<organism evidence="2 3">
    <name type="scientific">Allosphingosinicella humi</name>
    <dbReference type="NCBI Taxonomy" id="2068657"/>
    <lineage>
        <taxon>Bacteria</taxon>
        <taxon>Pseudomonadati</taxon>
        <taxon>Pseudomonadota</taxon>
        <taxon>Alphaproteobacteria</taxon>
        <taxon>Sphingomonadales</taxon>
        <taxon>Sphingomonadaceae</taxon>
        <taxon>Allosphingosinicella</taxon>
    </lineage>
</organism>
<gene>
    <name evidence="2" type="ORF">DF286_04045</name>
</gene>
<evidence type="ECO:0000313" key="3">
    <source>
        <dbReference type="Proteomes" id="UP000245916"/>
    </source>
</evidence>
<dbReference type="InterPro" id="IPR036890">
    <property type="entry name" value="HATPase_C_sf"/>
</dbReference>
<dbReference type="AlphaFoldDB" id="A0A2U2J1B6"/>
<keyword evidence="3" id="KW-1185">Reference proteome</keyword>
<evidence type="ECO:0000313" key="2">
    <source>
        <dbReference type="EMBL" id="PWG02130.1"/>
    </source>
</evidence>
<dbReference type="SUPFAM" id="SSF55874">
    <property type="entry name" value="ATPase domain of HSP90 chaperone/DNA topoisomerase II/histidine kinase"/>
    <property type="match status" value="1"/>
</dbReference>
<evidence type="ECO:0008006" key="4">
    <source>
        <dbReference type="Google" id="ProtNLM"/>
    </source>
</evidence>
<protein>
    <recommendedName>
        <fullName evidence="4">Histidine kinase/HSP90-like ATPase domain-containing protein</fullName>
    </recommendedName>
</protein>
<reference evidence="2 3" key="1">
    <citation type="submission" date="2018-05" db="EMBL/GenBank/DDBJ databases">
        <title>Genome of Sphingosinicella humi QZX222.</title>
        <authorList>
            <person name="Qiao Z."/>
            <person name="Wang G."/>
        </authorList>
    </citation>
    <scope>NUCLEOTIDE SEQUENCE [LARGE SCALE GENOMIC DNA]</scope>
    <source>
        <strain evidence="2 3">QZX222</strain>
    </source>
</reference>
<accession>A0A2U2J1B6</accession>